<keyword evidence="2" id="KW-1185">Reference proteome</keyword>
<accession>A0ABD3MAD0</accession>
<name>A0ABD3MAD0_9STRA</name>
<dbReference type="EMBL" id="JALLBG020000196">
    <property type="protein sequence ID" value="KAL3759863.1"/>
    <property type="molecule type" value="Genomic_DNA"/>
</dbReference>
<proteinExistence type="predicted"/>
<evidence type="ECO:0000313" key="1">
    <source>
        <dbReference type="EMBL" id="KAL3759863.1"/>
    </source>
</evidence>
<dbReference type="AlphaFoldDB" id="A0ABD3MAD0"/>
<protein>
    <submittedName>
        <fullName evidence="1">Uncharacterized protein</fullName>
    </submittedName>
</protein>
<gene>
    <name evidence="1" type="ORF">ACHAWU_007607</name>
</gene>
<dbReference type="Proteomes" id="UP001530293">
    <property type="component" value="Unassembled WGS sequence"/>
</dbReference>
<sequence length="221" mass="24778">MIICGLQRFSGSQCNSIRFIASRAGSIHALQCRVGDQPKHPPCYFSLRTRNNYGSSSSSSPPTPLCQIAHHRNHPSIHFSTFTKSEYIHPLSQIVLEHLQSHHSQWVTRMGLDTGLKLNKDGTFALRFPPSSGVAIETTMVEAVEGSSSGVISGSIWTMYEPNEKKHYLCVTKGNIVGRYMLQDNTKPAWHSDKRSTPERVRDAVDEMIEKLEKEEGRIVV</sequence>
<reference evidence="1 2" key="1">
    <citation type="submission" date="2024-10" db="EMBL/GenBank/DDBJ databases">
        <title>Updated reference genomes for cyclostephanoid diatoms.</title>
        <authorList>
            <person name="Roberts W.R."/>
            <person name="Alverson A.J."/>
        </authorList>
    </citation>
    <scope>NUCLEOTIDE SEQUENCE [LARGE SCALE GENOMIC DNA]</scope>
    <source>
        <strain evidence="1 2">AJA232-27</strain>
    </source>
</reference>
<organism evidence="1 2">
    <name type="scientific">Discostella pseudostelligera</name>
    <dbReference type="NCBI Taxonomy" id="259834"/>
    <lineage>
        <taxon>Eukaryota</taxon>
        <taxon>Sar</taxon>
        <taxon>Stramenopiles</taxon>
        <taxon>Ochrophyta</taxon>
        <taxon>Bacillariophyta</taxon>
        <taxon>Coscinodiscophyceae</taxon>
        <taxon>Thalassiosirophycidae</taxon>
        <taxon>Stephanodiscales</taxon>
        <taxon>Stephanodiscaceae</taxon>
        <taxon>Discostella</taxon>
    </lineage>
</organism>
<evidence type="ECO:0000313" key="2">
    <source>
        <dbReference type="Proteomes" id="UP001530293"/>
    </source>
</evidence>
<comment type="caution">
    <text evidence="1">The sequence shown here is derived from an EMBL/GenBank/DDBJ whole genome shotgun (WGS) entry which is preliminary data.</text>
</comment>